<dbReference type="PANTHER" id="PTHR31735:SF1">
    <property type="entry name" value="VACUOLAR MEMBRANE PROTEIN YPL162C"/>
    <property type="match status" value="1"/>
</dbReference>
<name>A0A376B4P0_9ASCO</name>
<proteinExistence type="predicted"/>
<dbReference type="AlphaFoldDB" id="A0A376B4P0"/>
<evidence type="ECO:0000313" key="3">
    <source>
        <dbReference type="Proteomes" id="UP000262825"/>
    </source>
</evidence>
<dbReference type="Proteomes" id="UP000262825">
    <property type="component" value="Unassembled WGS sequence"/>
</dbReference>
<dbReference type="GO" id="GO:0016020">
    <property type="term" value="C:membrane"/>
    <property type="evidence" value="ECO:0007669"/>
    <property type="project" value="TreeGrafter"/>
</dbReference>
<sequence>MYKSITTYNKGECELLGPISLFIQICMGASAIGILIWKRNYHEHPKRRWRVWFFDINKQILGAITIHTLNIALSVFRNSLGAVTSTNTQEDDQCDWYFLNLLLDTTIGIPILWVFLYIVEGTCRLLRIRNIESGNYFDMTTKKGPLYSAFFKQLGIFISSLMMMKGVIYIILNSFESFADWFADLVLNWADAWPNFQVFLVMFVWPVILNCFQYYCIDNIIKVPSSMDYSDNFVLEADEERECANNRNFYSCEEHQCIV</sequence>
<keyword evidence="1" id="KW-0812">Transmembrane</keyword>
<dbReference type="VEuPathDB" id="FungiDB:SCODWIG_00851"/>
<reference evidence="3" key="1">
    <citation type="submission" date="2018-06" db="EMBL/GenBank/DDBJ databases">
        <authorList>
            <person name="Guldener U."/>
        </authorList>
    </citation>
    <scope>NUCLEOTIDE SEQUENCE [LARGE SCALE GENOMIC DNA]</scope>
    <source>
        <strain evidence="3">UTAD17</strain>
    </source>
</reference>
<feature type="transmembrane region" description="Helical" evidence="1">
    <location>
        <begin position="58"/>
        <end position="76"/>
    </location>
</feature>
<keyword evidence="1" id="KW-1133">Transmembrane helix</keyword>
<protein>
    <submittedName>
        <fullName evidence="2">Related to Vacuolar membrane protein YPL162C</fullName>
    </submittedName>
</protein>
<dbReference type="Pfam" id="PF12400">
    <property type="entry name" value="STIMATE"/>
    <property type="match status" value="1"/>
</dbReference>
<feature type="transmembrane region" description="Helical" evidence="1">
    <location>
        <begin position="192"/>
        <end position="217"/>
    </location>
</feature>
<dbReference type="EMBL" id="UFAJ01000089">
    <property type="protein sequence ID" value="SSD59090.1"/>
    <property type="molecule type" value="Genomic_DNA"/>
</dbReference>
<evidence type="ECO:0000313" key="2">
    <source>
        <dbReference type="EMBL" id="SSD59090.1"/>
    </source>
</evidence>
<feature type="transmembrane region" description="Helical" evidence="1">
    <location>
        <begin position="149"/>
        <end position="172"/>
    </location>
</feature>
<accession>A0A376B4P0</accession>
<organism evidence="2 3">
    <name type="scientific">Saccharomycodes ludwigii</name>
    <dbReference type="NCBI Taxonomy" id="36035"/>
    <lineage>
        <taxon>Eukaryota</taxon>
        <taxon>Fungi</taxon>
        <taxon>Dikarya</taxon>
        <taxon>Ascomycota</taxon>
        <taxon>Saccharomycotina</taxon>
        <taxon>Saccharomycetes</taxon>
        <taxon>Saccharomycodales</taxon>
        <taxon>Saccharomycodaceae</taxon>
        <taxon>Saccharomycodes</taxon>
    </lineage>
</organism>
<keyword evidence="1" id="KW-0472">Membrane</keyword>
<feature type="transmembrane region" description="Helical" evidence="1">
    <location>
        <begin position="15"/>
        <end position="37"/>
    </location>
</feature>
<feature type="transmembrane region" description="Helical" evidence="1">
    <location>
        <begin position="96"/>
        <end position="119"/>
    </location>
</feature>
<dbReference type="InterPro" id="IPR022127">
    <property type="entry name" value="STIMATE/YPL162C"/>
</dbReference>
<gene>
    <name evidence="2" type="ORF">SCODWIG_00851</name>
</gene>
<dbReference type="PANTHER" id="PTHR31735">
    <property type="entry name" value="VACUOLAR MEMBRANE PROTEIN YPL162C"/>
    <property type="match status" value="1"/>
</dbReference>
<evidence type="ECO:0000256" key="1">
    <source>
        <dbReference type="SAM" id="Phobius"/>
    </source>
</evidence>
<keyword evidence="3" id="KW-1185">Reference proteome</keyword>